<protein>
    <submittedName>
        <fullName evidence="3">Uncharacterized protein</fullName>
    </submittedName>
</protein>
<keyword evidence="4" id="KW-1185">Reference proteome</keyword>
<name>A0A5E4BUF0_MARMO</name>
<gene>
    <name evidence="3" type="ORF">MONAX_5E045600</name>
</gene>
<keyword evidence="2" id="KW-0812">Transmembrane</keyword>
<reference evidence="3" key="1">
    <citation type="submission" date="2019-04" db="EMBL/GenBank/DDBJ databases">
        <authorList>
            <person name="Alioto T."/>
            <person name="Alioto T."/>
        </authorList>
    </citation>
    <scope>NUCLEOTIDE SEQUENCE [LARGE SCALE GENOMIC DNA]</scope>
</reference>
<dbReference type="AlphaFoldDB" id="A0A5E4BUF0"/>
<evidence type="ECO:0000313" key="3">
    <source>
        <dbReference type="EMBL" id="VTJ73237.1"/>
    </source>
</evidence>
<accession>A0A5E4BUF0</accession>
<proteinExistence type="predicted"/>
<dbReference type="EMBL" id="CABDUW010000668">
    <property type="protein sequence ID" value="VTJ73237.1"/>
    <property type="molecule type" value="Genomic_DNA"/>
</dbReference>
<evidence type="ECO:0000256" key="2">
    <source>
        <dbReference type="SAM" id="Phobius"/>
    </source>
</evidence>
<evidence type="ECO:0000256" key="1">
    <source>
        <dbReference type="SAM" id="MobiDB-lite"/>
    </source>
</evidence>
<comment type="caution">
    <text evidence="3">The sequence shown here is derived from an EMBL/GenBank/DDBJ whole genome shotgun (WGS) entry which is preliminary data.</text>
</comment>
<organism evidence="3 4">
    <name type="scientific">Marmota monax</name>
    <name type="common">Woodchuck</name>
    <dbReference type="NCBI Taxonomy" id="9995"/>
    <lineage>
        <taxon>Eukaryota</taxon>
        <taxon>Metazoa</taxon>
        <taxon>Chordata</taxon>
        <taxon>Craniata</taxon>
        <taxon>Vertebrata</taxon>
        <taxon>Euteleostomi</taxon>
        <taxon>Mammalia</taxon>
        <taxon>Eutheria</taxon>
        <taxon>Euarchontoglires</taxon>
        <taxon>Glires</taxon>
        <taxon>Rodentia</taxon>
        <taxon>Sciuromorpha</taxon>
        <taxon>Sciuridae</taxon>
        <taxon>Xerinae</taxon>
        <taxon>Marmotini</taxon>
        <taxon>Marmota</taxon>
    </lineage>
</organism>
<evidence type="ECO:0000313" key="4">
    <source>
        <dbReference type="Proteomes" id="UP000335636"/>
    </source>
</evidence>
<feature type="region of interest" description="Disordered" evidence="1">
    <location>
        <begin position="1"/>
        <end position="25"/>
    </location>
</feature>
<keyword evidence="2" id="KW-1133">Transmembrane helix</keyword>
<sequence>MSQDGHVLPKAEYQGAAETPPIPQPLSQPWVLIMSPVTQHRGHASGSLLGAGLPSQESRVVHRTVCKGPRLCVARYSGHQFIKVLTRSLGIISVIFQVLKVGIGWFFIFL</sequence>
<dbReference type="Proteomes" id="UP000335636">
    <property type="component" value="Unassembled WGS sequence"/>
</dbReference>
<keyword evidence="2" id="KW-0472">Membrane</keyword>
<feature type="transmembrane region" description="Helical" evidence="2">
    <location>
        <begin position="89"/>
        <end position="108"/>
    </location>
</feature>